<feature type="domain" description="ABC transporter" evidence="5">
    <location>
        <begin position="4"/>
        <end position="240"/>
    </location>
</feature>
<dbReference type="GO" id="GO:0016887">
    <property type="term" value="F:ATP hydrolysis activity"/>
    <property type="evidence" value="ECO:0007669"/>
    <property type="project" value="InterPro"/>
</dbReference>
<evidence type="ECO:0000256" key="2">
    <source>
        <dbReference type="ARBA" id="ARBA00022741"/>
    </source>
</evidence>
<dbReference type="Pfam" id="PF00005">
    <property type="entry name" value="ABC_tran"/>
    <property type="match status" value="1"/>
</dbReference>
<organism evidence="6">
    <name type="scientific">hydrothermal vent metagenome</name>
    <dbReference type="NCBI Taxonomy" id="652676"/>
    <lineage>
        <taxon>unclassified sequences</taxon>
        <taxon>metagenomes</taxon>
        <taxon>ecological metagenomes</taxon>
    </lineage>
</organism>
<proteinExistence type="predicted"/>
<accession>A0A3B0XF23</accession>
<keyword evidence="1" id="KW-0813">Transport</keyword>
<dbReference type="InterPro" id="IPR027417">
    <property type="entry name" value="P-loop_NTPase"/>
</dbReference>
<keyword evidence="4" id="KW-1278">Translocase</keyword>
<dbReference type="SMART" id="SM00382">
    <property type="entry name" value="AAA"/>
    <property type="match status" value="1"/>
</dbReference>
<dbReference type="PANTHER" id="PTHR42794">
    <property type="entry name" value="HEMIN IMPORT ATP-BINDING PROTEIN HMUV"/>
    <property type="match status" value="1"/>
</dbReference>
<dbReference type="CDD" id="cd03214">
    <property type="entry name" value="ABC_Iron-Siderophores_B12_Hemin"/>
    <property type="match status" value="1"/>
</dbReference>
<evidence type="ECO:0000256" key="1">
    <source>
        <dbReference type="ARBA" id="ARBA00022448"/>
    </source>
</evidence>
<dbReference type="EMBL" id="UOFI01000074">
    <property type="protein sequence ID" value="VAW66281.1"/>
    <property type="molecule type" value="Genomic_DNA"/>
</dbReference>
<dbReference type="GO" id="GO:0005524">
    <property type="term" value="F:ATP binding"/>
    <property type="evidence" value="ECO:0007669"/>
    <property type="project" value="UniProtKB-KW"/>
</dbReference>
<evidence type="ECO:0000256" key="3">
    <source>
        <dbReference type="ARBA" id="ARBA00022840"/>
    </source>
</evidence>
<evidence type="ECO:0000259" key="5">
    <source>
        <dbReference type="PROSITE" id="PS50893"/>
    </source>
</evidence>
<dbReference type="FunFam" id="3.40.50.300:FF:000134">
    <property type="entry name" value="Iron-enterobactin ABC transporter ATP-binding protein"/>
    <property type="match status" value="1"/>
</dbReference>
<dbReference type="PROSITE" id="PS50893">
    <property type="entry name" value="ABC_TRANSPORTER_2"/>
    <property type="match status" value="1"/>
</dbReference>
<dbReference type="AlphaFoldDB" id="A0A3B0XF23"/>
<protein>
    <recommendedName>
        <fullName evidence="5">ABC transporter domain-containing protein</fullName>
    </recommendedName>
</protein>
<dbReference type="InterPro" id="IPR003593">
    <property type="entry name" value="AAA+_ATPase"/>
</dbReference>
<sequence length="255" mass="28740">MTKLQTENLTVKIAGKTVCKNMRLDLHPGEIWGLLGRNGIGKTTLLHTLAGLRPAASGNILLNQKNLQVLSRKTIAQKLGLLLQQTEDIFPTSVMETVLSGRHPHMSHWQWESRSDYDMAQQALERVDMQAFAQRQVNQLSGGERQRVAIATLLTQNPDIFLLDEPNSHLDLKYQIQLLNTLTQKVRTENKIILMSLHDPNLALRYCDKILLLIGDGQTLSGNTEDKLNEENLMKLYDYPVIKINASGYSAFIAK</sequence>
<dbReference type="InterPro" id="IPR017871">
    <property type="entry name" value="ABC_transporter-like_CS"/>
</dbReference>
<keyword evidence="3" id="KW-0067">ATP-binding</keyword>
<dbReference type="PANTHER" id="PTHR42794:SF1">
    <property type="entry name" value="HEMIN IMPORT ATP-BINDING PROTEIN HMUV"/>
    <property type="match status" value="1"/>
</dbReference>
<name>A0A3B0XF23_9ZZZZ</name>
<dbReference type="SUPFAM" id="SSF52540">
    <property type="entry name" value="P-loop containing nucleoside triphosphate hydrolases"/>
    <property type="match status" value="1"/>
</dbReference>
<dbReference type="PROSITE" id="PS00211">
    <property type="entry name" value="ABC_TRANSPORTER_1"/>
    <property type="match status" value="1"/>
</dbReference>
<reference evidence="6" key="1">
    <citation type="submission" date="2018-06" db="EMBL/GenBank/DDBJ databases">
        <authorList>
            <person name="Zhirakovskaya E."/>
        </authorList>
    </citation>
    <scope>NUCLEOTIDE SEQUENCE</scope>
</reference>
<evidence type="ECO:0000313" key="6">
    <source>
        <dbReference type="EMBL" id="VAW66281.1"/>
    </source>
</evidence>
<dbReference type="Gene3D" id="3.40.50.300">
    <property type="entry name" value="P-loop containing nucleotide triphosphate hydrolases"/>
    <property type="match status" value="1"/>
</dbReference>
<keyword evidence="2" id="KW-0547">Nucleotide-binding</keyword>
<dbReference type="InterPro" id="IPR003439">
    <property type="entry name" value="ABC_transporter-like_ATP-bd"/>
</dbReference>
<evidence type="ECO:0000256" key="4">
    <source>
        <dbReference type="ARBA" id="ARBA00022967"/>
    </source>
</evidence>
<gene>
    <name evidence="6" type="ORF">MNBD_GAMMA09-3483</name>
</gene>